<organism evidence="1 2">
    <name type="scientific">Pseudomonas phage KTN4</name>
    <dbReference type="NCBI Taxonomy" id="1862701"/>
    <lineage>
        <taxon>Viruses</taxon>
        <taxon>Duplodnaviria</taxon>
        <taxon>Heunggongvirae</taxon>
        <taxon>Uroviricota</taxon>
        <taxon>Caudoviricetes</taxon>
        <taxon>Chimalliviridae</taxon>
        <taxon>Phikzvirus</taxon>
        <taxon>Phikzvirus phiKZ</taxon>
    </lineage>
</organism>
<protein>
    <submittedName>
        <fullName evidence="1">Uncharacterized protein</fullName>
    </submittedName>
</protein>
<evidence type="ECO:0000313" key="1">
    <source>
        <dbReference type="EMBL" id="ANM45115.1"/>
    </source>
</evidence>
<reference evidence="1 2" key="1">
    <citation type="journal article" date="2016" name="Sci. Rep.">
        <title>A proposed integrated approach for the preclinical evaluation of phage therapy in Pseudomonas infections.</title>
        <authorList>
            <person name="Danis-Wlodarczyk K."/>
            <person name="Vandenheuvel D."/>
            <person name="Jang H.B."/>
            <person name="Briers Y."/>
            <person name="Olszak T."/>
            <person name="Arabski M."/>
            <person name="Wasik S."/>
            <person name="Drabik M."/>
            <person name="Higgins G."/>
            <person name="Tyrrell J."/>
            <person name="Harvey B.J."/>
            <person name="Noben J.P."/>
            <person name="Lavigne R."/>
            <person name="Drulis-Kawa Z."/>
        </authorList>
    </citation>
    <scope>NUCLEOTIDE SEQUENCE [LARGE SCALE GENOMIC DNA]</scope>
</reference>
<dbReference type="Proteomes" id="UP000224336">
    <property type="component" value="Segment"/>
</dbReference>
<sequence length="152" mass="16642">MPVTYGIGDKYIALFDTASIYLVSAVTIYQAGLMASSGDMTDKLPSAMITALGGPVQQGRNIEMQDVTWEVSIPTIEECTEYLLTFFCSRVKRTQRPLISIRLADSYKILSSTVSTNNPSNLLAIDSDGKVVETTVTANCYIYLILKPVLKS</sequence>
<dbReference type="EMBL" id="KU521356">
    <property type="protein sequence ID" value="ANM45115.1"/>
    <property type="molecule type" value="Genomic_DNA"/>
</dbReference>
<proteinExistence type="predicted"/>
<evidence type="ECO:0000313" key="2">
    <source>
        <dbReference type="Proteomes" id="UP000224336"/>
    </source>
</evidence>
<name>A0A192Y751_9CAUD</name>
<gene>
    <name evidence="1" type="ORF">KTN4_357</name>
</gene>
<accession>A0A192Y751</accession>